<keyword evidence="12" id="KW-0675">Receptor</keyword>
<dbReference type="Gene3D" id="2.170.130.10">
    <property type="entry name" value="TonB-dependent receptor, plug domain"/>
    <property type="match status" value="1"/>
</dbReference>
<evidence type="ECO:0000256" key="7">
    <source>
        <dbReference type="ARBA" id="ARBA00023237"/>
    </source>
</evidence>
<evidence type="ECO:0000313" key="12">
    <source>
        <dbReference type="EMBL" id="KDN55890.1"/>
    </source>
</evidence>
<dbReference type="GO" id="GO:0009279">
    <property type="term" value="C:cell outer membrane"/>
    <property type="evidence" value="ECO:0007669"/>
    <property type="project" value="UniProtKB-SubCell"/>
</dbReference>
<dbReference type="PATRIC" id="fig|1492738.3.peg.1074"/>
<keyword evidence="13" id="KW-1185">Reference proteome</keyword>
<gene>
    <name evidence="12" type="ORF">FEM21_10810</name>
</gene>
<dbReference type="PROSITE" id="PS52016">
    <property type="entry name" value="TONB_DEPENDENT_REC_3"/>
    <property type="match status" value="1"/>
</dbReference>
<dbReference type="RefSeq" id="WP_081824643.1">
    <property type="nucleotide sequence ID" value="NZ_JNCA01000009.1"/>
</dbReference>
<dbReference type="InterPro" id="IPR036942">
    <property type="entry name" value="Beta-barrel_TonB_sf"/>
</dbReference>
<reference evidence="12 13" key="1">
    <citation type="submission" date="2014-05" db="EMBL/GenBank/DDBJ databases">
        <title>Genome Sequence of Flavobacterium sp. EM1321.</title>
        <authorList>
            <person name="Shin S.-K."/>
            <person name="Yi H."/>
        </authorList>
    </citation>
    <scope>NUCLEOTIDE SEQUENCE [LARGE SCALE GENOMIC DNA]</scope>
    <source>
        <strain evidence="12 13">EM1321</strain>
    </source>
</reference>
<dbReference type="InterPro" id="IPR039426">
    <property type="entry name" value="TonB-dep_rcpt-like"/>
</dbReference>
<evidence type="ECO:0000256" key="6">
    <source>
        <dbReference type="ARBA" id="ARBA00023136"/>
    </source>
</evidence>
<dbReference type="InterPro" id="IPR008969">
    <property type="entry name" value="CarboxyPept-like_regulatory"/>
</dbReference>
<protein>
    <submittedName>
        <fullName evidence="12">TonB-dependent receptor</fullName>
    </submittedName>
</protein>
<keyword evidence="6 8" id="KW-0472">Membrane</keyword>
<evidence type="ECO:0000259" key="11">
    <source>
        <dbReference type="Pfam" id="PF07715"/>
    </source>
</evidence>
<dbReference type="SUPFAM" id="SSF49464">
    <property type="entry name" value="Carboxypeptidase regulatory domain-like"/>
    <property type="match status" value="1"/>
</dbReference>
<dbReference type="Proteomes" id="UP000027064">
    <property type="component" value="Unassembled WGS sequence"/>
</dbReference>
<evidence type="ECO:0000256" key="9">
    <source>
        <dbReference type="RuleBase" id="RU003357"/>
    </source>
</evidence>
<evidence type="ECO:0000256" key="2">
    <source>
        <dbReference type="ARBA" id="ARBA00022448"/>
    </source>
</evidence>
<dbReference type="AlphaFoldDB" id="A0A066WZ19"/>
<comment type="similarity">
    <text evidence="8 9">Belongs to the TonB-dependent receptor family.</text>
</comment>
<dbReference type="NCBIfam" id="TIGR04057">
    <property type="entry name" value="SusC_RagA_signa"/>
    <property type="match status" value="1"/>
</dbReference>
<evidence type="ECO:0000256" key="3">
    <source>
        <dbReference type="ARBA" id="ARBA00022452"/>
    </source>
</evidence>
<proteinExistence type="inferred from homology"/>
<dbReference type="Pfam" id="PF07715">
    <property type="entry name" value="Plug"/>
    <property type="match status" value="1"/>
</dbReference>
<keyword evidence="5 9" id="KW-0798">TonB box</keyword>
<comment type="subcellular location">
    <subcellularLocation>
        <location evidence="1 8">Cell outer membrane</location>
        <topology evidence="1 8">Multi-pass membrane protein</topology>
    </subcellularLocation>
</comment>
<comment type="caution">
    <text evidence="12">The sequence shown here is derived from an EMBL/GenBank/DDBJ whole genome shotgun (WGS) entry which is preliminary data.</text>
</comment>
<dbReference type="InterPro" id="IPR023996">
    <property type="entry name" value="TonB-dep_OMP_SusC/RagA"/>
</dbReference>
<dbReference type="SUPFAM" id="SSF56935">
    <property type="entry name" value="Porins"/>
    <property type="match status" value="1"/>
</dbReference>
<dbReference type="NCBIfam" id="TIGR04056">
    <property type="entry name" value="OMP_RagA_SusC"/>
    <property type="match status" value="1"/>
</dbReference>
<dbReference type="STRING" id="1492738.FEM21_10810"/>
<evidence type="ECO:0000259" key="10">
    <source>
        <dbReference type="Pfam" id="PF00593"/>
    </source>
</evidence>
<evidence type="ECO:0000313" key="13">
    <source>
        <dbReference type="Proteomes" id="UP000027064"/>
    </source>
</evidence>
<keyword evidence="2 8" id="KW-0813">Transport</keyword>
<dbReference type="Pfam" id="PF00593">
    <property type="entry name" value="TonB_dep_Rec_b-barrel"/>
    <property type="match status" value="1"/>
</dbReference>
<keyword evidence="3 8" id="KW-1134">Transmembrane beta strand</keyword>
<dbReference type="Pfam" id="PF13715">
    <property type="entry name" value="CarbopepD_reg_2"/>
    <property type="match status" value="1"/>
</dbReference>
<dbReference type="InterPro" id="IPR037066">
    <property type="entry name" value="Plug_dom_sf"/>
</dbReference>
<dbReference type="InterPro" id="IPR023997">
    <property type="entry name" value="TonB-dep_OMP_SusC/RagA_CS"/>
</dbReference>
<dbReference type="Gene3D" id="2.40.170.20">
    <property type="entry name" value="TonB-dependent receptor, beta-barrel domain"/>
    <property type="match status" value="1"/>
</dbReference>
<sequence>MKKKLNIHLWLYILLISIGINAQTTTPLIQSKLNGIVIDAITKIPIPGATVAIKGITHSVNTDLDGKFYFQTGQKFPYTLIVSYVGYKKAEVVVDGSPVTISLKENVEELSELVLVGYSQKKRTNVTGSVDKVKGDELTNNHGTSFTEKLQGLSPGLQISSASGVEGGAALVRLRGATSINANNDPLYIIDGVFINSQSLQSIGAGGQTSNPLADINPADIESIDVLKDANATAVYGSRGANGVIIITTKRGKKGKRTEVKFSSNIGISEAPKLWDLVTGPEHATILNEQWINDGGAFAQRPYRPVSEGGQGNPEDQGTYDRLGLIFRKATQTVHNLSISGGNENTSFYISGEVTKSPSILKLQDFNRTSFRTNLDHNITKSLQVGTSISYSNIDRRIVPTGDTGGITNTGLHTPTLTPIINADGSYNRAERFNNPYVLFENSNSYSYTKRFIGNAFAKWDILKNLSFKSSFSLDDNSYNEVVYYNSNLNEGRSANGSATNALTTERIWIAEQLLNYIPVSNNKHFLSFFLGNTLQKNAFNRSTITGTNFPSTQFSSISAAAITTGSTTGELSSGLISYFGGLNYSHKDKYIFDANLRTDASSRFGANNRWATFPSVGAAWRISKENFIKDKFSFINEILIKSSIGWSGNQGIPDFASQGLWSGGNNYLGSPGVSPSQLGNEDLKWETTRQFNIGLETSFFNRRLSVNVDFYNKYTTDLLLQVPVPAKTGFSSVFQNLGEMSNNGFELGINTVNIQTENFHWSTSFNVSQNKNKIEKLPRAFTQYNRDWVRLEEGHPLYSFWLYKQLYVDPQTGNAVYDDSRTNDGKITVDDRQIVGNAWPEYQGGINNTLKYKGFDFSFYVYFSQGNEVFNMNRYFQEHAGSRGTSWSMQASMMDRWQNPGDITDIPRVTTKPNPDGSLNHNFESSRFLEDASFIRLKSVTLGYTIPESILEKQKVLKNLRIYTNLTNLLTFTKYSGPDPEVNVAQRQAGATVQGLDFSMPPHPRTVQFGINATF</sequence>
<dbReference type="InterPro" id="IPR012910">
    <property type="entry name" value="Plug_dom"/>
</dbReference>
<name>A0A066WZ19_9FLAO</name>
<keyword evidence="4 8" id="KW-0812">Transmembrane</keyword>
<dbReference type="Gene3D" id="2.60.40.1120">
    <property type="entry name" value="Carboxypeptidase-like, regulatory domain"/>
    <property type="match status" value="1"/>
</dbReference>
<feature type="domain" description="TonB-dependent receptor-like beta-barrel" evidence="10">
    <location>
        <begin position="425"/>
        <end position="970"/>
    </location>
</feature>
<accession>A0A066WZ19</accession>
<feature type="domain" description="TonB-dependent receptor plug" evidence="11">
    <location>
        <begin position="124"/>
        <end position="244"/>
    </location>
</feature>
<dbReference type="EMBL" id="JNCA01000009">
    <property type="protein sequence ID" value="KDN55890.1"/>
    <property type="molecule type" value="Genomic_DNA"/>
</dbReference>
<keyword evidence="7 8" id="KW-0998">Cell outer membrane</keyword>
<evidence type="ECO:0000256" key="5">
    <source>
        <dbReference type="ARBA" id="ARBA00023077"/>
    </source>
</evidence>
<dbReference type="eggNOG" id="COG4206">
    <property type="taxonomic scope" value="Bacteria"/>
</dbReference>
<dbReference type="InterPro" id="IPR000531">
    <property type="entry name" value="Beta-barrel_TonB"/>
</dbReference>
<dbReference type="OrthoDB" id="9768177at2"/>
<organism evidence="12 13">
    <name type="scientific">Flavobacterium seoulense</name>
    <dbReference type="NCBI Taxonomy" id="1492738"/>
    <lineage>
        <taxon>Bacteria</taxon>
        <taxon>Pseudomonadati</taxon>
        <taxon>Bacteroidota</taxon>
        <taxon>Flavobacteriia</taxon>
        <taxon>Flavobacteriales</taxon>
        <taxon>Flavobacteriaceae</taxon>
        <taxon>Flavobacterium</taxon>
    </lineage>
</organism>
<evidence type="ECO:0000256" key="4">
    <source>
        <dbReference type="ARBA" id="ARBA00022692"/>
    </source>
</evidence>
<evidence type="ECO:0000256" key="8">
    <source>
        <dbReference type="PROSITE-ProRule" id="PRU01360"/>
    </source>
</evidence>
<evidence type="ECO:0000256" key="1">
    <source>
        <dbReference type="ARBA" id="ARBA00004571"/>
    </source>
</evidence>